<keyword evidence="2" id="KW-1185">Reference proteome</keyword>
<protein>
    <submittedName>
        <fullName evidence="1">Uncharacterized protein</fullName>
    </submittedName>
</protein>
<organism evidence="1 2">
    <name type="scientific">Solanum commersonii</name>
    <name type="common">Commerson's wild potato</name>
    <name type="synonym">Commerson's nightshade</name>
    <dbReference type="NCBI Taxonomy" id="4109"/>
    <lineage>
        <taxon>Eukaryota</taxon>
        <taxon>Viridiplantae</taxon>
        <taxon>Streptophyta</taxon>
        <taxon>Embryophyta</taxon>
        <taxon>Tracheophyta</taxon>
        <taxon>Spermatophyta</taxon>
        <taxon>Magnoliopsida</taxon>
        <taxon>eudicotyledons</taxon>
        <taxon>Gunneridae</taxon>
        <taxon>Pentapetalae</taxon>
        <taxon>asterids</taxon>
        <taxon>lamiids</taxon>
        <taxon>Solanales</taxon>
        <taxon>Solanaceae</taxon>
        <taxon>Solanoideae</taxon>
        <taxon>Solaneae</taxon>
        <taxon>Solanum</taxon>
    </lineage>
</organism>
<evidence type="ECO:0000313" key="2">
    <source>
        <dbReference type="Proteomes" id="UP000824120"/>
    </source>
</evidence>
<dbReference type="EMBL" id="JACXVP010000002">
    <property type="protein sequence ID" value="KAG5620298.1"/>
    <property type="molecule type" value="Genomic_DNA"/>
</dbReference>
<name>A0A9J6A7J5_SOLCO</name>
<gene>
    <name evidence="1" type="ORF">H5410_005516</name>
</gene>
<reference evidence="1 2" key="1">
    <citation type="submission" date="2020-09" db="EMBL/GenBank/DDBJ databases">
        <title>De no assembly of potato wild relative species, Solanum commersonii.</title>
        <authorList>
            <person name="Cho K."/>
        </authorList>
    </citation>
    <scope>NUCLEOTIDE SEQUENCE [LARGE SCALE GENOMIC DNA]</scope>
    <source>
        <strain evidence="1">LZ3.2</strain>
        <tissue evidence="1">Leaf</tissue>
    </source>
</reference>
<dbReference type="PANTHER" id="PTHR33047:SF8">
    <property type="entry name" value="REGULATOR OF RDNA TRANSCRIPTION PROTEIN 15"/>
    <property type="match status" value="1"/>
</dbReference>
<proteinExistence type="predicted"/>
<sequence>TYAKDSTHRSMKIILQGGHRDAYVAVSHNPANGSFAPLAFQPSAMTNCGKTNLSHEGLNLAHVPYWRVNNPTLGEFYFTIQLSLWNSSNASSFEFRRSKESLGHAFMVHIRTGNQNQMSFYPSVPHEISVLVELILGHISAREASLGSKNRGSAPLPIHEISKIMLKVVVFYFRLSAPTYTTPLKSLHKVELESSSKGRTIAKAFAKDVFINQERKIDGFCFYDSTVEIVFLLISMEPYEKSKFLGSGEYGHKA</sequence>
<dbReference type="PANTHER" id="PTHR33047">
    <property type="entry name" value="PROTEIN TAR1"/>
    <property type="match status" value="1"/>
</dbReference>
<feature type="non-terminal residue" evidence="1">
    <location>
        <position position="254"/>
    </location>
</feature>
<dbReference type="InterPro" id="IPR052997">
    <property type="entry name" value="RRT15-like"/>
</dbReference>
<dbReference type="OrthoDB" id="10067222at2759"/>
<evidence type="ECO:0000313" key="1">
    <source>
        <dbReference type="EMBL" id="KAG5620298.1"/>
    </source>
</evidence>
<accession>A0A9J6A7J5</accession>
<dbReference type="AlphaFoldDB" id="A0A9J6A7J5"/>
<comment type="caution">
    <text evidence="1">The sequence shown here is derived from an EMBL/GenBank/DDBJ whole genome shotgun (WGS) entry which is preliminary data.</text>
</comment>
<dbReference type="Proteomes" id="UP000824120">
    <property type="component" value="Chromosome 2"/>
</dbReference>